<dbReference type="EMBL" id="CAJVPZ010003087">
    <property type="protein sequence ID" value="CAG8524547.1"/>
    <property type="molecule type" value="Genomic_DNA"/>
</dbReference>
<evidence type="ECO:0000313" key="1">
    <source>
        <dbReference type="EMBL" id="CAG8524547.1"/>
    </source>
</evidence>
<accession>A0A9N9AB93</accession>
<evidence type="ECO:0000313" key="2">
    <source>
        <dbReference type="Proteomes" id="UP000789396"/>
    </source>
</evidence>
<gene>
    <name evidence="1" type="ORF">RFULGI_LOCUS3511</name>
</gene>
<dbReference type="AlphaFoldDB" id="A0A9N9AB93"/>
<protein>
    <submittedName>
        <fullName evidence="1">12197_t:CDS:1</fullName>
    </submittedName>
</protein>
<reference evidence="1" key="1">
    <citation type="submission" date="2021-06" db="EMBL/GenBank/DDBJ databases">
        <authorList>
            <person name="Kallberg Y."/>
            <person name="Tangrot J."/>
            <person name="Rosling A."/>
        </authorList>
    </citation>
    <scope>NUCLEOTIDE SEQUENCE</scope>
    <source>
        <strain evidence="1">IN212</strain>
    </source>
</reference>
<comment type="caution">
    <text evidence="1">The sequence shown here is derived from an EMBL/GenBank/DDBJ whole genome shotgun (WGS) entry which is preliminary data.</text>
</comment>
<dbReference type="Proteomes" id="UP000789396">
    <property type="component" value="Unassembled WGS sequence"/>
</dbReference>
<proteinExistence type="predicted"/>
<organism evidence="1 2">
    <name type="scientific">Racocetra fulgida</name>
    <dbReference type="NCBI Taxonomy" id="60492"/>
    <lineage>
        <taxon>Eukaryota</taxon>
        <taxon>Fungi</taxon>
        <taxon>Fungi incertae sedis</taxon>
        <taxon>Mucoromycota</taxon>
        <taxon>Glomeromycotina</taxon>
        <taxon>Glomeromycetes</taxon>
        <taxon>Diversisporales</taxon>
        <taxon>Gigasporaceae</taxon>
        <taxon>Racocetra</taxon>
    </lineage>
</organism>
<keyword evidence="2" id="KW-1185">Reference proteome</keyword>
<name>A0A9N9AB93_9GLOM</name>
<sequence length="51" mass="5760">MKFIAKAVAQTVIAIFRKRKGRERSLLPSSSSNSEATNILKVLTDEQKFHL</sequence>